<accession>A0A381TL71</accession>
<sequence>MAWVDVPGSNSIWQYENSATASNTYADAPGTYSGGIRTYTTPGTGQVNKIYARCRKKGTTVERGELSKDFFDATHVGF</sequence>
<protein>
    <submittedName>
        <fullName evidence="1">Uncharacterized protein</fullName>
    </submittedName>
</protein>
<name>A0A381TL71_9ZZZZ</name>
<gene>
    <name evidence="1" type="ORF">METZ01_LOCUS69674</name>
</gene>
<dbReference type="EMBL" id="UINC01004783">
    <property type="protein sequence ID" value="SVA16820.1"/>
    <property type="molecule type" value="Genomic_DNA"/>
</dbReference>
<proteinExistence type="predicted"/>
<organism evidence="1">
    <name type="scientific">marine metagenome</name>
    <dbReference type="NCBI Taxonomy" id="408172"/>
    <lineage>
        <taxon>unclassified sequences</taxon>
        <taxon>metagenomes</taxon>
        <taxon>ecological metagenomes</taxon>
    </lineage>
</organism>
<reference evidence="1" key="1">
    <citation type="submission" date="2018-05" db="EMBL/GenBank/DDBJ databases">
        <authorList>
            <person name="Lanie J.A."/>
            <person name="Ng W.-L."/>
            <person name="Kazmierczak K.M."/>
            <person name="Andrzejewski T.M."/>
            <person name="Davidsen T.M."/>
            <person name="Wayne K.J."/>
            <person name="Tettelin H."/>
            <person name="Glass J.I."/>
            <person name="Rusch D."/>
            <person name="Podicherti R."/>
            <person name="Tsui H.-C.T."/>
            <person name="Winkler M.E."/>
        </authorList>
    </citation>
    <scope>NUCLEOTIDE SEQUENCE</scope>
</reference>
<evidence type="ECO:0000313" key="1">
    <source>
        <dbReference type="EMBL" id="SVA16820.1"/>
    </source>
</evidence>
<dbReference type="AlphaFoldDB" id="A0A381TL71"/>